<dbReference type="AlphaFoldDB" id="A0A426ZSI4"/>
<gene>
    <name evidence="2" type="ORF">B296_00013385</name>
</gene>
<dbReference type="EMBL" id="AMZH03005216">
    <property type="protein sequence ID" value="RRT66983.1"/>
    <property type="molecule type" value="Genomic_DNA"/>
</dbReference>
<reference evidence="2 3" key="1">
    <citation type="journal article" date="2014" name="Agronomy (Basel)">
        <title>A Draft Genome Sequence for Ensete ventricosum, the Drought-Tolerant Tree Against Hunger.</title>
        <authorList>
            <person name="Harrison J."/>
            <person name="Moore K.A."/>
            <person name="Paszkiewicz K."/>
            <person name="Jones T."/>
            <person name="Grant M."/>
            <person name="Ambacheew D."/>
            <person name="Muzemil S."/>
            <person name="Studholme D.J."/>
        </authorList>
    </citation>
    <scope>NUCLEOTIDE SEQUENCE [LARGE SCALE GENOMIC DNA]</scope>
</reference>
<evidence type="ECO:0000313" key="2">
    <source>
        <dbReference type="EMBL" id="RRT66983.1"/>
    </source>
</evidence>
<evidence type="ECO:0000256" key="1">
    <source>
        <dbReference type="SAM" id="MobiDB-lite"/>
    </source>
</evidence>
<dbReference type="Proteomes" id="UP000287651">
    <property type="component" value="Unassembled WGS sequence"/>
</dbReference>
<protein>
    <submittedName>
        <fullName evidence="2">Uncharacterized protein</fullName>
    </submittedName>
</protein>
<name>A0A426ZSI4_ENSVE</name>
<comment type="caution">
    <text evidence="2">The sequence shown here is derived from an EMBL/GenBank/DDBJ whole genome shotgun (WGS) entry which is preliminary data.</text>
</comment>
<feature type="region of interest" description="Disordered" evidence="1">
    <location>
        <begin position="1"/>
        <end position="34"/>
    </location>
</feature>
<evidence type="ECO:0000313" key="3">
    <source>
        <dbReference type="Proteomes" id="UP000287651"/>
    </source>
</evidence>
<proteinExistence type="predicted"/>
<organism evidence="2 3">
    <name type="scientific">Ensete ventricosum</name>
    <name type="common">Abyssinian banana</name>
    <name type="synonym">Musa ensete</name>
    <dbReference type="NCBI Taxonomy" id="4639"/>
    <lineage>
        <taxon>Eukaryota</taxon>
        <taxon>Viridiplantae</taxon>
        <taxon>Streptophyta</taxon>
        <taxon>Embryophyta</taxon>
        <taxon>Tracheophyta</taxon>
        <taxon>Spermatophyta</taxon>
        <taxon>Magnoliopsida</taxon>
        <taxon>Liliopsida</taxon>
        <taxon>Zingiberales</taxon>
        <taxon>Musaceae</taxon>
        <taxon>Ensete</taxon>
    </lineage>
</organism>
<sequence length="124" mass="13730">MSTPESSPLRHTDVHYRSSLGTSGSAAGLGGSTVESTQNRRYRWFSRLAWAVQPLTTARNPGRWRYTCRSLAVQLVSATLDNLTTSLGLLSANSLMPSWQTLDTLGELPTHSKRVRNRIVRTTV</sequence>
<accession>A0A426ZSI4</accession>